<organism evidence="1 2">
    <name type="scientific">Naegleria fowleri</name>
    <name type="common">Brain eating amoeba</name>
    <dbReference type="NCBI Taxonomy" id="5763"/>
    <lineage>
        <taxon>Eukaryota</taxon>
        <taxon>Discoba</taxon>
        <taxon>Heterolobosea</taxon>
        <taxon>Tetramitia</taxon>
        <taxon>Eutetramitia</taxon>
        <taxon>Vahlkampfiidae</taxon>
        <taxon>Naegleria</taxon>
    </lineage>
</organism>
<evidence type="ECO:0000313" key="2">
    <source>
        <dbReference type="Proteomes" id="UP000444721"/>
    </source>
</evidence>
<reference evidence="1 2" key="1">
    <citation type="journal article" date="2019" name="Sci. Rep.">
        <title>Nanopore sequencing improves the draft genome of the human pathogenic amoeba Naegleria fowleri.</title>
        <authorList>
            <person name="Liechti N."/>
            <person name="Schurch N."/>
            <person name="Bruggmann R."/>
            <person name="Wittwer M."/>
        </authorList>
    </citation>
    <scope>NUCLEOTIDE SEQUENCE [LARGE SCALE GENOMIC DNA]</scope>
    <source>
        <strain evidence="1 2">ATCC 30894</strain>
    </source>
</reference>
<keyword evidence="2" id="KW-1185">Reference proteome</keyword>
<proteinExistence type="predicted"/>
<protein>
    <submittedName>
        <fullName evidence="1">Uncharacterized protein</fullName>
    </submittedName>
</protein>
<dbReference type="GeneID" id="68110359"/>
<dbReference type="RefSeq" id="XP_044562532.1">
    <property type="nucleotide sequence ID" value="XM_044706413.1"/>
</dbReference>
<dbReference type="Proteomes" id="UP000444721">
    <property type="component" value="Unassembled WGS sequence"/>
</dbReference>
<dbReference type="VEuPathDB" id="AmoebaDB:NF0030610"/>
<evidence type="ECO:0000313" key="1">
    <source>
        <dbReference type="EMBL" id="KAF0977819.1"/>
    </source>
</evidence>
<name>A0A6A5BXZ7_NAEFO</name>
<dbReference type="OrthoDB" id="10498081at2759"/>
<dbReference type="EMBL" id="VFQX01000033">
    <property type="protein sequence ID" value="KAF0977819.1"/>
    <property type="molecule type" value="Genomic_DNA"/>
</dbReference>
<dbReference type="VEuPathDB" id="AmoebaDB:FDP41_003141"/>
<comment type="caution">
    <text evidence="1">The sequence shown here is derived from an EMBL/GenBank/DDBJ whole genome shotgun (WGS) entry which is preliminary data.</text>
</comment>
<dbReference type="AlphaFoldDB" id="A0A6A5BXZ7"/>
<gene>
    <name evidence="1" type="ORF">FDP41_003141</name>
</gene>
<accession>A0A6A5BXZ7</accession>
<dbReference type="VEuPathDB" id="AmoebaDB:NfTy_059210"/>
<sequence length="538" mass="63637">MCEYQRTRLRDRAFVILTYLDVKYREPETHVKVEKRMKQKVNSITQRLSKNIKERLTNSRHLFPQRESISYTTSSAFINDLLDFFKQHLRHCFDENEAKSIIENEGNRFKKEQFKQQWKNVKPYVIKKVSMILENMTRNALQLLNRLKVQLEKYSIGIDMELLKDGDAFVNEVVSLLDPSIEHNSNNKLASDIYNAIVEHEQQLQNSKEDSFNLLNANCHESLEMISRPEIQQLLQEYQYKSNQKDITSITIGSKYPTPFRNPDKGLFFPIMESENTDELKDKKYCASNDSLLKYSLSKFRKSSIVVEREVEHQRAHNEILITNTDHLKLGISYSTHFQRITEYKDTDTAQKPPSRVHVVFVITRPRGKYFQPNLLFDQKELLYSHKVPHLFIIATESCYLERYQRIIAQQDKEFLGEYYFLILNSNHKLGYGTLETCVFETAIHLKFEVITITYDDTDRGYEYFFDKKIIMDHKWALIRYFCFAEKTLYLEALGSKNKSGVKLELKKIMQEITIDTICFEDVNNKNRLVNLEEQMGL</sequence>